<keyword evidence="4" id="KW-1185">Reference proteome</keyword>
<dbReference type="InterPro" id="IPR036366">
    <property type="entry name" value="PGBDSf"/>
</dbReference>
<organism evidence="3 4">
    <name type="scientific">Streptomyces sirii</name>
    <dbReference type="NCBI Taxonomy" id="3127701"/>
    <lineage>
        <taxon>Bacteria</taxon>
        <taxon>Bacillati</taxon>
        <taxon>Actinomycetota</taxon>
        <taxon>Actinomycetes</taxon>
        <taxon>Kitasatosporales</taxon>
        <taxon>Streptomycetaceae</taxon>
        <taxon>Streptomyces</taxon>
    </lineage>
</organism>
<dbReference type="InterPro" id="IPR002477">
    <property type="entry name" value="Peptidoglycan-bd-like"/>
</dbReference>
<feature type="region of interest" description="Disordered" evidence="1">
    <location>
        <begin position="32"/>
        <end position="94"/>
    </location>
</feature>
<feature type="region of interest" description="Disordered" evidence="1">
    <location>
        <begin position="233"/>
        <end position="266"/>
    </location>
</feature>
<dbReference type="Proteomes" id="UP001626628">
    <property type="component" value="Chromosome"/>
</dbReference>
<protein>
    <submittedName>
        <fullName evidence="3">Peptidoglycan-binding domain-containing protein</fullName>
    </submittedName>
</protein>
<feature type="compositionally biased region" description="Pro residues" evidence="1">
    <location>
        <begin position="246"/>
        <end position="255"/>
    </location>
</feature>
<gene>
    <name evidence="3" type="ORF">WAB15_01925</name>
</gene>
<name>A0ABZ2QF43_9ACTN</name>
<accession>A0ABZ2QF43</accession>
<evidence type="ECO:0000259" key="2">
    <source>
        <dbReference type="Pfam" id="PF01471"/>
    </source>
</evidence>
<dbReference type="RefSeq" id="WP_407285045.1">
    <property type="nucleotide sequence ID" value="NZ_CP147982.1"/>
</dbReference>
<feature type="compositionally biased region" description="Pro residues" evidence="1">
    <location>
        <begin position="49"/>
        <end position="60"/>
    </location>
</feature>
<dbReference type="InterPro" id="IPR036365">
    <property type="entry name" value="PGBD-like_sf"/>
</dbReference>
<dbReference type="Gene3D" id="1.10.101.10">
    <property type="entry name" value="PGBD-like superfamily/PGBD"/>
    <property type="match status" value="1"/>
</dbReference>
<dbReference type="Pfam" id="PF01471">
    <property type="entry name" value="PG_binding_1"/>
    <property type="match status" value="1"/>
</dbReference>
<evidence type="ECO:0000313" key="4">
    <source>
        <dbReference type="Proteomes" id="UP001626628"/>
    </source>
</evidence>
<reference evidence="3 4" key="1">
    <citation type="submission" date="2024-03" db="EMBL/GenBank/DDBJ databases">
        <title>The complete genome of Streptomyces sirii sp.nov.</title>
        <authorList>
            <person name="Zakalyukina Y.V."/>
            <person name="Belik A.R."/>
            <person name="Biryukov M.V."/>
            <person name="Baturina O.A."/>
            <person name="Kabilov M.R."/>
        </authorList>
    </citation>
    <scope>NUCLEOTIDE SEQUENCE [LARGE SCALE GENOMIC DNA]</scope>
    <source>
        <strain evidence="3 4">BP-8</strain>
    </source>
</reference>
<sequence length="346" mass="36532">MLDSLDAARADLYAFDERQGWAEIPPATWCERSEPAMSAGLAEPIPSLFSPPAPPPPRPTQPAGDRLEGRDPGRPQAVAPSAAEPEWTGGVRQVDAPQDVVVEPLWFRNRQLETVPPPLAGKRPTASGTDEAYASPPVTFLPPAPLQEDAPRRAGSDITGSAIPQRPAAPSEDLLAPPLEASPGRVRAHAKDKRRGWRPFTSRRDTRVAGVFGLGAVSGLIVASSLLGSDNPAPVVPPTSSGQLAPPLPDGPAPPSGQLGGNPAAALPEIPATGVLRQGDSGHGVYELQVRLLQIPNVYEGGAIDGRYGADVRAAVARFQKWYSVRGDETGVYGDQTRRALMLRTK</sequence>
<dbReference type="EMBL" id="CP147982">
    <property type="protein sequence ID" value="WXK74826.1"/>
    <property type="molecule type" value="Genomic_DNA"/>
</dbReference>
<feature type="compositionally biased region" description="Basic residues" evidence="1">
    <location>
        <begin position="186"/>
        <end position="196"/>
    </location>
</feature>
<feature type="domain" description="Peptidoglycan binding-like" evidence="2">
    <location>
        <begin position="282"/>
        <end position="341"/>
    </location>
</feature>
<feature type="region of interest" description="Disordered" evidence="1">
    <location>
        <begin position="115"/>
        <end position="196"/>
    </location>
</feature>
<evidence type="ECO:0000256" key="1">
    <source>
        <dbReference type="SAM" id="MobiDB-lite"/>
    </source>
</evidence>
<evidence type="ECO:0000313" key="3">
    <source>
        <dbReference type="EMBL" id="WXK74826.1"/>
    </source>
</evidence>
<proteinExistence type="predicted"/>
<dbReference type="SUPFAM" id="SSF47090">
    <property type="entry name" value="PGBD-like"/>
    <property type="match status" value="1"/>
</dbReference>